<evidence type="ECO:0000256" key="1">
    <source>
        <dbReference type="SAM" id="MobiDB-lite"/>
    </source>
</evidence>
<protein>
    <submittedName>
        <fullName evidence="2">Uncharacterized protein</fullName>
    </submittedName>
</protein>
<evidence type="ECO:0000313" key="2">
    <source>
        <dbReference type="EMBL" id="SDO75676.1"/>
    </source>
</evidence>
<feature type="compositionally biased region" description="Basic and acidic residues" evidence="1">
    <location>
        <begin position="90"/>
        <end position="105"/>
    </location>
</feature>
<sequence length="288" mass="30947">MPDQTGSPAPTCGTAGQKCRPHPTSGHPCPIRPGPQPRHGAPLARSADLPRLLATHARSDRVPSPDMGHRWPEVPTTPDLRPPRLLATHARSDRVPSPDMGHRWPEVPTSPDFWPPMPDQTGSPAPTWGTAGQKCRPPPTSGHPCPIRPGSQPRYGAPLARSADHPRLLATHARSDRVSSPVMRHRWPEVPSSPDFWPPMPDQTGSPAPSCGTAGQKCRPPPTSGHPCPIRPGSQPRHAAPLARSRGAREGPAPQPSEELAVRALPTTRHTCWSCVSRAASRASRTSR</sequence>
<feature type="compositionally biased region" description="Basic and acidic residues" evidence="1">
    <location>
        <begin position="162"/>
        <end position="177"/>
    </location>
</feature>
<dbReference type="STRING" id="443156.SAMN04489867_0504"/>
<keyword evidence="3" id="KW-1185">Reference proteome</keyword>
<feature type="compositionally biased region" description="Basic and acidic residues" evidence="1">
    <location>
        <begin position="57"/>
        <end position="72"/>
    </location>
</feature>
<name>A0A1H0M635_9MICO</name>
<organism evidence="2 3">
    <name type="scientific">Pedococcus dokdonensis</name>
    <dbReference type="NCBI Taxonomy" id="443156"/>
    <lineage>
        <taxon>Bacteria</taxon>
        <taxon>Bacillati</taxon>
        <taxon>Actinomycetota</taxon>
        <taxon>Actinomycetes</taxon>
        <taxon>Micrococcales</taxon>
        <taxon>Intrasporangiaceae</taxon>
        <taxon>Pedococcus</taxon>
    </lineage>
</organism>
<feature type="region of interest" description="Disordered" evidence="1">
    <location>
        <begin position="1"/>
        <end position="263"/>
    </location>
</feature>
<dbReference type="Proteomes" id="UP000199077">
    <property type="component" value="Chromosome I"/>
</dbReference>
<dbReference type="EMBL" id="LT629711">
    <property type="protein sequence ID" value="SDO75676.1"/>
    <property type="molecule type" value="Genomic_DNA"/>
</dbReference>
<dbReference type="AlphaFoldDB" id="A0A1H0M635"/>
<proteinExistence type="predicted"/>
<accession>A0A1H0M635</accession>
<reference evidence="3" key="1">
    <citation type="submission" date="2016-10" db="EMBL/GenBank/DDBJ databases">
        <authorList>
            <person name="Varghese N."/>
            <person name="Submissions S."/>
        </authorList>
    </citation>
    <scope>NUCLEOTIDE SEQUENCE [LARGE SCALE GENOMIC DNA]</scope>
    <source>
        <strain evidence="3">DSM 22329</strain>
    </source>
</reference>
<evidence type="ECO:0000313" key="3">
    <source>
        <dbReference type="Proteomes" id="UP000199077"/>
    </source>
</evidence>
<gene>
    <name evidence="2" type="ORF">SAMN04489867_0504</name>
</gene>
<feature type="compositionally biased region" description="Low complexity" evidence="1">
    <location>
        <begin position="76"/>
        <end position="86"/>
    </location>
</feature>